<name>A0ABS5SVJ8_9GAMM</name>
<proteinExistence type="predicted"/>
<accession>A0ABS5SVJ8</accession>
<dbReference type="Proteomes" id="UP000790096">
    <property type="component" value="Unassembled WGS sequence"/>
</dbReference>
<evidence type="ECO:0000313" key="1">
    <source>
        <dbReference type="EMBL" id="MBT0723996.1"/>
    </source>
</evidence>
<dbReference type="EMBL" id="JABBFR010000006">
    <property type="protein sequence ID" value="MBT0723996.1"/>
    <property type="molecule type" value="Genomic_DNA"/>
</dbReference>
<sequence length="146" mass="15900">MTTKTFNYSQIADLRIEGVGAHASFSINLNVTDKNIENGKSVYISATGKTAAVRAAGSGNVLFWCNVRDVLNNNIYKLDRHRGEYFAIGINDALIGSVTFQIPKSGLSSPIIEIEAGYIYDGGYIGSAVPFPSSMKRKIVLSQFDR</sequence>
<evidence type="ECO:0000313" key="2">
    <source>
        <dbReference type="Proteomes" id="UP000790096"/>
    </source>
</evidence>
<keyword evidence="2" id="KW-1185">Reference proteome</keyword>
<reference evidence="1 2" key="1">
    <citation type="submission" date="2020-04" db="EMBL/GenBank/DDBJ databases">
        <title>Genome sequencing of Rosenbergiella species.</title>
        <authorList>
            <person name="Alvarez-Perez S."/>
            <person name="Lievens B."/>
        </authorList>
    </citation>
    <scope>NUCLEOTIDE SEQUENCE [LARGE SCALE GENOMIC DNA]</scope>
    <source>
        <strain evidence="1 2">S61</strain>
    </source>
</reference>
<gene>
    <name evidence="1" type="ORF">HH682_05995</name>
</gene>
<dbReference type="RefSeq" id="WP_214236696.1">
    <property type="nucleotide sequence ID" value="NZ_JABBFR010000006.1"/>
</dbReference>
<organism evidence="1 2">
    <name type="scientific">Rosenbergiella gaditana</name>
    <dbReference type="NCBI Taxonomy" id="2726987"/>
    <lineage>
        <taxon>Bacteria</taxon>
        <taxon>Pseudomonadati</taxon>
        <taxon>Pseudomonadota</taxon>
        <taxon>Gammaproteobacteria</taxon>
        <taxon>Enterobacterales</taxon>
        <taxon>Erwiniaceae</taxon>
        <taxon>Rosenbergiella</taxon>
    </lineage>
</organism>
<protein>
    <submittedName>
        <fullName evidence="1">Uncharacterized protein</fullName>
    </submittedName>
</protein>
<comment type="caution">
    <text evidence="1">The sequence shown here is derived from an EMBL/GenBank/DDBJ whole genome shotgun (WGS) entry which is preliminary data.</text>
</comment>